<keyword evidence="2" id="KW-0472">Membrane</keyword>
<evidence type="ECO:0000313" key="4">
    <source>
        <dbReference type="Proteomes" id="UP000321234"/>
    </source>
</evidence>
<keyword evidence="2" id="KW-1133">Transmembrane helix</keyword>
<dbReference type="RefSeq" id="WP_147926156.1">
    <property type="nucleotide sequence ID" value="NZ_VKAC01000005.1"/>
</dbReference>
<evidence type="ECO:0000256" key="2">
    <source>
        <dbReference type="SAM" id="Phobius"/>
    </source>
</evidence>
<dbReference type="AlphaFoldDB" id="A0A5C8ZH01"/>
<accession>A0A5C8ZH01</accession>
<feature type="compositionally biased region" description="Polar residues" evidence="1">
    <location>
        <begin position="1"/>
        <end position="16"/>
    </location>
</feature>
<feature type="transmembrane region" description="Helical" evidence="2">
    <location>
        <begin position="71"/>
        <end position="90"/>
    </location>
</feature>
<evidence type="ECO:0000313" key="3">
    <source>
        <dbReference type="EMBL" id="TXR56363.1"/>
    </source>
</evidence>
<proteinExistence type="predicted"/>
<keyword evidence="2" id="KW-0812">Transmembrane</keyword>
<comment type="caution">
    <text evidence="3">The sequence shown here is derived from an EMBL/GenBank/DDBJ whole genome shotgun (WGS) entry which is preliminary data.</text>
</comment>
<evidence type="ECO:0000256" key="1">
    <source>
        <dbReference type="SAM" id="MobiDB-lite"/>
    </source>
</evidence>
<feature type="region of interest" description="Disordered" evidence="1">
    <location>
        <begin position="1"/>
        <end position="33"/>
    </location>
</feature>
<name>A0A5C8ZH01_9ACTN</name>
<dbReference type="Proteomes" id="UP000321234">
    <property type="component" value="Unassembled WGS sequence"/>
</dbReference>
<feature type="transmembrane region" description="Helical" evidence="2">
    <location>
        <begin position="123"/>
        <end position="143"/>
    </location>
</feature>
<evidence type="ECO:0008006" key="5">
    <source>
        <dbReference type="Google" id="ProtNLM"/>
    </source>
</evidence>
<dbReference type="EMBL" id="VKAC01000005">
    <property type="protein sequence ID" value="TXR56363.1"/>
    <property type="molecule type" value="Genomic_DNA"/>
</dbReference>
<gene>
    <name evidence="3" type="ORF">FMM08_09660</name>
</gene>
<feature type="transmembrane region" description="Helical" evidence="2">
    <location>
        <begin position="97"/>
        <end position="117"/>
    </location>
</feature>
<dbReference type="OrthoDB" id="5181099at2"/>
<protein>
    <recommendedName>
        <fullName evidence="5">5-bromo-4-chloroindolyl phosphate hydrolysis protein</fullName>
    </recommendedName>
</protein>
<sequence length="333" mass="34532">MSTPPDGTDSTRSTGSADGAGPAGQQARTERPELAELRARSAEVARRVGQDVGRQVGTAARRQGWRARKSAWLLLPVAGLPWVGFGYIGWKARRPQWAGAAAVHLGVSAGAVTALTAGEWWTTVLGVLVAGGGWGAGVVHGLVANPRWLRTSAALSPNPSAPWLPPLTGASSSSALLAGAGGAVTADPAERAALHQLRLEELVEVAARAGTALPPAVLPLVREVHDAALPLLARAASRGRPVPALDLYEVEAVVGEHLPAALGQYLALPPGYVPDTAAGGPTPAEALLAQLRSMVDLLAEVAERVHEHDARELRVQAAFLGEKVRRSDLDLDS</sequence>
<keyword evidence="4" id="KW-1185">Reference proteome</keyword>
<reference evidence="3 4" key="1">
    <citation type="submission" date="2019-07" db="EMBL/GenBank/DDBJ databases">
        <title>Quadrisphaera sp. strain DD2A genome sequencing and assembly.</title>
        <authorList>
            <person name="Kim I."/>
        </authorList>
    </citation>
    <scope>NUCLEOTIDE SEQUENCE [LARGE SCALE GENOMIC DNA]</scope>
    <source>
        <strain evidence="3 4">DD2A</strain>
    </source>
</reference>
<organism evidence="3 4">
    <name type="scientific">Quadrisphaera setariae</name>
    <dbReference type="NCBI Taxonomy" id="2593304"/>
    <lineage>
        <taxon>Bacteria</taxon>
        <taxon>Bacillati</taxon>
        <taxon>Actinomycetota</taxon>
        <taxon>Actinomycetes</taxon>
        <taxon>Kineosporiales</taxon>
        <taxon>Kineosporiaceae</taxon>
        <taxon>Quadrisphaera</taxon>
    </lineage>
</organism>